<feature type="transmembrane region" description="Helical" evidence="6">
    <location>
        <begin position="372"/>
        <end position="391"/>
    </location>
</feature>
<dbReference type="Pfam" id="PF03151">
    <property type="entry name" value="TPT"/>
    <property type="match status" value="1"/>
</dbReference>
<dbReference type="SUPFAM" id="SSF103481">
    <property type="entry name" value="Multidrug resistance efflux transporter EmrE"/>
    <property type="match status" value="1"/>
</dbReference>
<dbReference type="InterPro" id="IPR037185">
    <property type="entry name" value="EmrE-like"/>
</dbReference>
<name>A0A7S3L8W6_9STRA</name>
<feature type="compositionally biased region" description="Basic and acidic residues" evidence="5">
    <location>
        <begin position="34"/>
        <end position="46"/>
    </location>
</feature>
<evidence type="ECO:0000313" key="8">
    <source>
        <dbReference type="EMBL" id="CAE0413635.1"/>
    </source>
</evidence>
<keyword evidence="2 6" id="KW-0812">Transmembrane</keyword>
<feature type="transmembrane region" description="Helical" evidence="6">
    <location>
        <begin position="279"/>
        <end position="297"/>
    </location>
</feature>
<accession>A0A7S3L8W6</accession>
<evidence type="ECO:0000256" key="4">
    <source>
        <dbReference type="ARBA" id="ARBA00023136"/>
    </source>
</evidence>
<evidence type="ECO:0000256" key="2">
    <source>
        <dbReference type="ARBA" id="ARBA00022692"/>
    </source>
</evidence>
<feature type="domain" description="Sugar phosphate transporter" evidence="7">
    <location>
        <begin position="104"/>
        <end position="389"/>
    </location>
</feature>
<evidence type="ECO:0000256" key="5">
    <source>
        <dbReference type="SAM" id="MobiDB-lite"/>
    </source>
</evidence>
<feature type="transmembrane region" description="Helical" evidence="6">
    <location>
        <begin position="317"/>
        <end position="340"/>
    </location>
</feature>
<dbReference type="PANTHER" id="PTHR11132">
    <property type="entry name" value="SOLUTE CARRIER FAMILY 35"/>
    <property type="match status" value="1"/>
</dbReference>
<feature type="transmembrane region" description="Helical" evidence="6">
    <location>
        <begin position="170"/>
        <end position="189"/>
    </location>
</feature>
<dbReference type="AlphaFoldDB" id="A0A7S3L8W6"/>
<dbReference type="GO" id="GO:0016020">
    <property type="term" value="C:membrane"/>
    <property type="evidence" value="ECO:0007669"/>
    <property type="project" value="UniProtKB-SubCell"/>
</dbReference>
<dbReference type="InterPro" id="IPR050186">
    <property type="entry name" value="TPT_transporter"/>
</dbReference>
<evidence type="ECO:0000256" key="3">
    <source>
        <dbReference type="ARBA" id="ARBA00022989"/>
    </source>
</evidence>
<evidence type="ECO:0000259" key="7">
    <source>
        <dbReference type="Pfam" id="PF03151"/>
    </source>
</evidence>
<gene>
    <name evidence="8" type="ORF">ACOF00016_LOCUS10887</name>
</gene>
<proteinExistence type="predicted"/>
<keyword evidence="3 6" id="KW-1133">Transmembrane helix</keyword>
<feature type="transmembrane region" description="Helical" evidence="6">
    <location>
        <begin position="96"/>
        <end position="116"/>
    </location>
</feature>
<feature type="transmembrane region" description="Helical" evidence="6">
    <location>
        <begin position="245"/>
        <end position="267"/>
    </location>
</feature>
<evidence type="ECO:0000256" key="1">
    <source>
        <dbReference type="ARBA" id="ARBA00004141"/>
    </source>
</evidence>
<comment type="subcellular location">
    <subcellularLocation>
        <location evidence="1">Membrane</location>
        <topology evidence="1">Multi-pass membrane protein</topology>
    </subcellularLocation>
</comment>
<organism evidence="8">
    <name type="scientific">Amphora coffeiformis</name>
    <dbReference type="NCBI Taxonomy" id="265554"/>
    <lineage>
        <taxon>Eukaryota</taxon>
        <taxon>Sar</taxon>
        <taxon>Stramenopiles</taxon>
        <taxon>Ochrophyta</taxon>
        <taxon>Bacillariophyta</taxon>
        <taxon>Bacillariophyceae</taxon>
        <taxon>Bacillariophycidae</taxon>
        <taxon>Thalassiophysales</taxon>
        <taxon>Catenulaceae</taxon>
        <taxon>Amphora</taxon>
    </lineage>
</organism>
<sequence>MDRKHNSHDSSNREHINRNTPTTQRQKARALKAKQSDHESSTHLTDDSYEDAMPPQKQDDVELLTVPLREPAHFHEDLEKGENSSSSKTNFFTSAASLKAISSCLLYSFCSVSMILTNKSLASSYNHLIDGSLNTLLVVFQAVAAVILVEGCRYSKLVDYPPLTMNILKAWAPVNIFFCLMLFTGMAALQTNSVPMVTVFKNVANICTATGDYFFYGSKSESLAIAAFGVMLGGAAFAASNDVTITFTGLFWMVANCLSTSGYVLYMKHATQTIKMNKFGMVFVNNVLCIFFLLPVATFSGEVAIFMRSPDIHSLDYFFKNAFAGFVGFFLNFASLNCVAAAGPTTYAIVGSLNKVPVAFLGYFFFRTPMTSETAFFIAVSLCGGFLYSYAKILSSQQRAATNQEAK</sequence>
<feature type="transmembrane region" description="Helical" evidence="6">
    <location>
        <begin position="347"/>
        <end position="366"/>
    </location>
</feature>
<feature type="transmembrane region" description="Helical" evidence="6">
    <location>
        <begin position="222"/>
        <end position="239"/>
    </location>
</feature>
<protein>
    <recommendedName>
        <fullName evidence="7">Sugar phosphate transporter domain-containing protein</fullName>
    </recommendedName>
</protein>
<dbReference type="InterPro" id="IPR004853">
    <property type="entry name" value="Sugar_P_trans_dom"/>
</dbReference>
<feature type="region of interest" description="Disordered" evidence="5">
    <location>
        <begin position="1"/>
        <end position="55"/>
    </location>
</feature>
<feature type="transmembrane region" description="Helical" evidence="6">
    <location>
        <begin position="128"/>
        <end position="149"/>
    </location>
</feature>
<feature type="compositionally biased region" description="Basic and acidic residues" evidence="5">
    <location>
        <begin position="1"/>
        <end position="17"/>
    </location>
</feature>
<reference evidence="8" key="1">
    <citation type="submission" date="2021-01" db="EMBL/GenBank/DDBJ databases">
        <authorList>
            <person name="Corre E."/>
            <person name="Pelletier E."/>
            <person name="Niang G."/>
            <person name="Scheremetjew M."/>
            <person name="Finn R."/>
            <person name="Kale V."/>
            <person name="Holt S."/>
            <person name="Cochrane G."/>
            <person name="Meng A."/>
            <person name="Brown T."/>
            <person name="Cohen L."/>
        </authorList>
    </citation>
    <scope>NUCLEOTIDE SEQUENCE</scope>
    <source>
        <strain evidence="8">CCMP127</strain>
    </source>
</reference>
<keyword evidence="4 6" id="KW-0472">Membrane</keyword>
<dbReference type="EMBL" id="HBIM01013444">
    <property type="protein sequence ID" value="CAE0413635.1"/>
    <property type="molecule type" value="Transcribed_RNA"/>
</dbReference>
<evidence type="ECO:0000256" key="6">
    <source>
        <dbReference type="SAM" id="Phobius"/>
    </source>
</evidence>
<feature type="transmembrane region" description="Helical" evidence="6">
    <location>
        <begin position="195"/>
        <end position="215"/>
    </location>
</feature>